<accession>A0A8H6J315</accession>
<reference evidence="2" key="1">
    <citation type="journal article" date="2020" name="Phytopathology">
        <title>Genome Sequence Resources of Colletotrichum truncatum, C. plurivorum, C. musicola, and C. sojae: Four Species Pathogenic to Soybean (Glycine max).</title>
        <authorList>
            <person name="Rogerio F."/>
            <person name="Boufleur T.R."/>
            <person name="Ciampi-Guillardi M."/>
            <person name="Sukno S.A."/>
            <person name="Thon M.R."/>
            <person name="Massola Junior N.S."/>
            <person name="Baroncelli R."/>
        </authorList>
    </citation>
    <scope>NUCLEOTIDE SEQUENCE</scope>
    <source>
        <strain evidence="2">LFN0074</strain>
    </source>
</reference>
<feature type="chain" id="PRO_5034112468" evidence="1">
    <location>
        <begin position="18"/>
        <end position="109"/>
    </location>
</feature>
<organism evidence="2 3">
    <name type="scientific">Colletotrichum musicola</name>
    <dbReference type="NCBI Taxonomy" id="2175873"/>
    <lineage>
        <taxon>Eukaryota</taxon>
        <taxon>Fungi</taxon>
        <taxon>Dikarya</taxon>
        <taxon>Ascomycota</taxon>
        <taxon>Pezizomycotina</taxon>
        <taxon>Sordariomycetes</taxon>
        <taxon>Hypocreomycetidae</taxon>
        <taxon>Glomerellales</taxon>
        <taxon>Glomerellaceae</taxon>
        <taxon>Colletotrichum</taxon>
        <taxon>Colletotrichum orchidearum species complex</taxon>
    </lineage>
</organism>
<evidence type="ECO:0000313" key="2">
    <source>
        <dbReference type="EMBL" id="KAF6805408.1"/>
    </source>
</evidence>
<dbReference type="EMBL" id="WIGM01001079">
    <property type="protein sequence ID" value="KAF6805408.1"/>
    <property type="molecule type" value="Genomic_DNA"/>
</dbReference>
<feature type="signal peptide" evidence="1">
    <location>
        <begin position="1"/>
        <end position="17"/>
    </location>
</feature>
<keyword evidence="1" id="KW-0732">Signal</keyword>
<dbReference type="Proteomes" id="UP000639643">
    <property type="component" value="Unassembled WGS sequence"/>
</dbReference>
<gene>
    <name evidence="2" type="ORF">CMUS01_14615</name>
</gene>
<evidence type="ECO:0000256" key="1">
    <source>
        <dbReference type="SAM" id="SignalP"/>
    </source>
</evidence>
<comment type="caution">
    <text evidence="2">The sequence shown here is derived from an EMBL/GenBank/DDBJ whole genome shotgun (WGS) entry which is preliminary data.</text>
</comment>
<proteinExistence type="predicted"/>
<sequence length="109" mass="12105">MAFTNLTLSLALSLILKLPHLQLHRVIHSEHLKIQPFSRGILRNRRASVTENMTSTFRSLHIGNPCGSGAAHAANAGLEGCERDIVYTRFSDIPAREVVSCADVWERLV</sequence>
<protein>
    <submittedName>
        <fullName evidence="2">Uncharacterized protein</fullName>
    </submittedName>
</protein>
<evidence type="ECO:0000313" key="3">
    <source>
        <dbReference type="Proteomes" id="UP000639643"/>
    </source>
</evidence>
<keyword evidence="3" id="KW-1185">Reference proteome</keyword>
<dbReference type="AlphaFoldDB" id="A0A8H6J315"/>
<name>A0A8H6J315_9PEZI</name>
<feature type="non-terminal residue" evidence="2">
    <location>
        <position position="1"/>
    </location>
</feature>